<name>A0A8J8NAU3_HALGN</name>
<dbReference type="Proteomes" id="UP000785679">
    <property type="component" value="Unassembled WGS sequence"/>
</dbReference>
<dbReference type="AlphaFoldDB" id="A0A8J8NAU3"/>
<protein>
    <submittedName>
        <fullName evidence="2">Uncharacterized protein</fullName>
    </submittedName>
</protein>
<organism evidence="2 3">
    <name type="scientific">Halteria grandinella</name>
    <dbReference type="NCBI Taxonomy" id="5974"/>
    <lineage>
        <taxon>Eukaryota</taxon>
        <taxon>Sar</taxon>
        <taxon>Alveolata</taxon>
        <taxon>Ciliophora</taxon>
        <taxon>Intramacronucleata</taxon>
        <taxon>Spirotrichea</taxon>
        <taxon>Stichotrichia</taxon>
        <taxon>Sporadotrichida</taxon>
        <taxon>Halteriidae</taxon>
        <taxon>Halteria</taxon>
    </lineage>
</organism>
<reference evidence="2" key="1">
    <citation type="submission" date="2019-06" db="EMBL/GenBank/DDBJ databases">
        <authorList>
            <person name="Zheng W."/>
        </authorList>
    </citation>
    <scope>NUCLEOTIDE SEQUENCE</scope>
    <source>
        <strain evidence="2">QDHG01</strain>
    </source>
</reference>
<dbReference type="EMBL" id="RRYP01029989">
    <property type="protein sequence ID" value="TNV71321.1"/>
    <property type="molecule type" value="Genomic_DNA"/>
</dbReference>
<evidence type="ECO:0000313" key="3">
    <source>
        <dbReference type="Proteomes" id="UP000785679"/>
    </source>
</evidence>
<feature type="region of interest" description="Disordered" evidence="1">
    <location>
        <begin position="26"/>
        <end position="46"/>
    </location>
</feature>
<keyword evidence="3" id="KW-1185">Reference proteome</keyword>
<proteinExistence type="predicted"/>
<accession>A0A8J8NAU3</accession>
<comment type="caution">
    <text evidence="2">The sequence shown here is derived from an EMBL/GenBank/DDBJ whole genome shotgun (WGS) entry which is preliminary data.</text>
</comment>
<sequence length="73" mass="8105">MTVGITHAGRTYHHLDSNYFTHIGTGLQDPGPGKSGTNSRRGVSHCCSKGKRSPSYILFAHEKPNHLFQRREA</sequence>
<evidence type="ECO:0000313" key="2">
    <source>
        <dbReference type="EMBL" id="TNV71321.1"/>
    </source>
</evidence>
<evidence type="ECO:0000256" key="1">
    <source>
        <dbReference type="SAM" id="MobiDB-lite"/>
    </source>
</evidence>
<gene>
    <name evidence="2" type="ORF">FGO68_gene9785</name>
</gene>